<accession>A0ABD3WD54</accession>
<evidence type="ECO:0000313" key="1">
    <source>
        <dbReference type="EMBL" id="KAL3871849.1"/>
    </source>
</evidence>
<dbReference type="AlphaFoldDB" id="A0ABD3WD54"/>
<gene>
    <name evidence="1" type="ORF">ACJMK2_039821</name>
</gene>
<organism evidence="1 2">
    <name type="scientific">Sinanodonta woodiana</name>
    <name type="common">Chinese pond mussel</name>
    <name type="synonym">Anodonta woodiana</name>
    <dbReference type="NCBI Taxonomy" id="1069815"/>
    <lineage>
        <taxon>Eukaryota</taxon>
        <taxon>Metazoa</taxon>
        <taxon>Spiralia</taxon>
        <taxon>Lophotrochozoa</taxon>
        <taxon>Mollusca</taxon>
        <taxon>Bivalvia</taxon>
        <taxon>Autobranchia</taxon>
        <taxon>Heteroconchia</taxon>
        <taxon>Palaeoheterodonta</taxon>
        <taxon>Unionida</taxon>
        <taxon>Unionoidea</taxon>
        <taxon>Unionidae</taxon>
        <taxon>Unioninae</taxon>
        <taxon>Sinanodonta</taxon>
    </lineage>
</organism>
<dbReference type="Proteomes" id="UP001634394">
    <property type="component" value="Unassembled WGS sequence"/>
</dbReference>
<proteinExistence type="predicted"/>
<comment type="caution">
    <text evidence="1">The sequence shown here is derived from an EMBL/GenBank/DDBJ whole genome shotgun (WGS) entry which is preliminary data.</text>
</comment>
<evidence type="ECO:0000313" key="2">
    <source>
        <dbReference type="Proteomes" id="UP001634394"/>
    </source>
</evidence>
<reference evidence="1 2" key="1">
    <citation type="submission" date="2024-11" db="EMBL/GenBank/DDBJ databases">
        <title>Chromosome-level genome assembly of the freshwater bivalve Anodonta woodiana.</title>
        <authorList>
            <person name="Chen X."/>
        </authorList>
    </citation>
    <scope>NUCLEOTIDE SEQUENCE [LARGE SCALE GENOMIC DNA]</scope>
    <source>
        <strain evidence="1">MN2024</strain>
        <tissue evidence="1">Gills</tissue>
    </source>
</reference>
<protein>
    <submittedName>
        <fullName evidence="1">Uncharacterized protein</fullName>
    </submittedName>
</protein>
<dbReference type="EMBL" id="JBJQND010000007">
    <property type="protein sequence ID" value="KAL3871849.1"/>
    <property type="molecule type" value="Genomic_DNA"/>
</dbReference>
<dbReference type="PANTHER" id="PTHR46601:SF1">
    <property type="entry name" value="ADF-H DOMAIN-CONTAINING PROTEIN"/>
    <property type="match status" value="1"/>
</dbReference>
<keyword evidence="2" id="KW-1185">Reference proteome</keyword>
<sequence>MRPKHISVVKFSNINTCLCQRHQNMVLKLKALTSLGIPTSETPDVYVEQRSDEEIGEGIVSISEEKIKFSERKRVDVEKKGKFFKRMKIVSVEKKLTEFRKHIHRVKEQYGQSRRLKDILPTTHAICHMDFAENYTCGFAEEIQSAYFDKNPNAVMLHPVVIYTKDNEDEVKVKHKSQVVVSDEWSHTSLTVFVIMKHVVKEVKAVLQNVEMKRADFFSIVAHHDTIVPGIKASWLYFEAGHGKGPCDGVLHTATIQSTDDFFQWGKTQENSALRYIFVPKSQCTEALEELSNLVGKHVKGTIQVHAVISLGKGIIAVRNTSCFCDKCFIDGQPVPACDGWTVHQMSETNIQVTELMECNKINTDELHQVNRYVAAIYESRWYVGQVSEYDKDDQECNINFMVAGKTLSNGLRNHIRFGYQVPTYCAHWMSR</sequence>
<name>A0ABD3WD54_SINWO</name>
<dbReference type="PANTHER" id="PTHR46601">
    <property type="entry name" value="ULP_PROTEASE DOMAIN-CONTAINING PROTEIN"/>
    <property type="match status" value="1"/>
</dbReference>